<gene>
    <name evidence="9" type="ORF">DM01DRAFT_1048992</name>
</gene>
<protein>
    <recommendedName>
        <fullName evidence="3">Dynamin-binding protein</fullName>
    </recommendedName>
    <alternativeName>
        <fullName evidence="6">Scaffold protein Tuba</fullName>
    </alternativeName>
</protein>
<dbReference type="GO" id="GO:0031991">
    <property type="term" value="P:regulation of actomyosin contractile ring contraction"/>
    <property type="evidence" value="ECO:0007669"/>
    <property type="project" value="TreeGrafter"/>
</dbReference>
<evidence type="ECO:0000259" key="8">
    <source>
        <dbReference type="PROSITE" id="PS51021"/>
    </source>
</evidence>
<dbReference type="PROSITE" id="PS50010">
    <property type="entry name" value="DH_2"/>
    <property type="match status" value="1"/>
</dbReference>
<dbReference type="AlphaFoldDB" id="A0A1X2GHC4"/>
<dbReference type="STRING" id="101127.A0A1X2GHC4"/>
<accession>A0A1X2GHC4</accession>
<dbReference type="GO" id="GO:0005795">
    <property type="term" value="C:Golgi stack"/>
    <property type="evidence" value="ECO:0007669"/>
    <property type="project" value="UniProtKB-SubCell"/>
</dbReference>
<organism evidence="9 10">
    <name type="scientific">Hesseltinella vesiculosa</name>
    <dbReference type="NCBI Taxonomy" id="101127"/>
    <lineage>
        <taxon>Eukaryota</taxon>
        <taxon>Fungi</taxon>
        <taxon>Fungi incertae sedis</taxon>
        <taxon>Mucoromycota</taxon>
        <taxon>Mucoromycotina</taxon>
        <taxon>Mucoromycetes</taxon>
        <taxon>Mucorales</taxon>
        <taxon>Cunninghamellaceae</taxon>
        <taxon>Hesseltinella</taxon>
    </lineage>
</organism>
<dbReference type="SUPFAM" id="SSF48065">
    <property type="entry name" value="DBL homology domain (DH-domain)"/>
    <property type="match status" value="1"/>
</dbReference>
<dbReference type="Proteomes" id="UP000242146">
    <property type="component" value="Unassembled WGS sequence"/>
</dbReference>
<dbReference type="SUPFAM" id="SSF103657">
    <property type="entry name" value="BAR/IMD domain-like"/>
    <property type="match status" value="1"/>
</dbReference>
<dbReference type="PROSITE" id="PS51021">
    <property type="entry name" value="BAR"/>
    <property type="match status" value="1"/>
</dbReference>
<name>A0A1X2GHC4_9FUNG</name>
<keyword evidence="4" id="KW-0344">Guanine-nucleotide releasing factor</keyword>
<dbReference type="SMART" id="SM00721">
    <property type="entry name" value="BAR"/>
    <property type="match status" value="1"/>
</dbReference>
<evidence type="ECO:0000313" key="9">
    <source>
        <dbReference type="EMBL" id="ORX53691.1"/>
    </source>
</evidence>
<dbReference type="InterPro" id="IPR035899">
    <property type="entry name" value="DBL_dom_sf"/>
</dbReference>
<reference evidence="9 10" key="1">
    <citation type="submission" date="2016-07" db="EMBL/GenBank/DDBJ databases">
        <title>Pervasive Adenine N6-methylation of Active Genes in Fungi.</title>
        <authorList>
            <consortium name="DOE Joint Genome Institute"/>
            <person name="Mondo S.J."/>
            <person name="Dannebaum R.O."/>
            <person name="Kuo R.C."/>
            <person name="Labutti K."/>
            <person name="Haridas S."/>
            <person name="Kuo A."/>
            <person name="Salamov A."/>
            <person name="Ahrendt S.R."/>
            <person name="Lipzen A."/>
            <person name="Sullivan W."/>
            <person name="Andreopoulos W.B."/>
            <person name="Clum A."/>
            <person name="Lindquist E."/>
            <person name="Daum C."/>
            <person name="Ramamoorthy G.K."/>
            <person name="Gryganskyi A."/>
            <person name="Culley D."/>
            <person name="Magnuson J.K."/>
            <person name="James T.Y."/>
            <person name="O'Malley M.A."/>
            <person name="Stajich J.E."/>
            <person name="Spatafora J.W."/>
            <person name="Visel A."/>
            <person name="Grigoriev I.V."/>
        </authorList>
    </citation>
    <scope>NUCLEOTIDE SEQUENCE [LARGE SCALE GENOMIC DNA]</scope>
    <source>
        <strain evidence="9 10">NRRL 3301</strain>
    </source>
</reference>
<keyword evidence="10" id="KW-1185">Reference proteome</keyword>
<evidence type="ECO:0000256" key="1">
    <source>
        <dbReference type="ARBA" id="ARBA00004282"/>
    </source>
</evidence>
<dbReference type="Pfam" id="PF03114">
    <property type="entry name" value="BAR"/>
    <property type="match status" value="1"/>
</dbReference>
<feature type="domain" description="DH" evidence="7">
    <location>
        <begin position="16"/>
        <end position="164"/>
    </location>
</feature>
<evidence type="ECO:0000259" key="7">
    <source>
        <dbReference type="PROSITE" id="PS50010"/>
    </source>
</evidence>
<dbReference type="GO" id="GO:0032955">
    <property type="term" value="P:regulation of division septum assembly"/>
    <property type="evidence" value="ECO:0007669"/>
    <property type="project" value="TreeGrafter"/>
</dbReference>
<comment type="subcellular location">
    <subcellularLocation>
        <location evidence="1">Cell junction</location>
    </subcellularLocation>
    <subcellularLocation>
        <location evidence="2">Golgi apparatus</location>
        <location evidence="2">Golgi stack</location>
    </subcellularLocation>
</comment>
<dbReference type="OrthoDB" id="10256089at2759"/>
<dbReference type="PANTHER" id="PTHR22834">
    <property type="entry name" value="NUCLEAR FUSION PROTEIN FUS2"/>
    <property type="match status" value="1"/>
</dbReference>
<dbReference type="Gene3D" id="1.20.900.10">
    <property type="entry name" value="Dbl homology (DH) domain"/>
    <property type="match status" value="1"/>
</dbReference>
<dbReference type="InterPro" id="IPR027267">
    <property type="entry name" value="AH/BAR_dom_sf"/>
</dbReference>
<evidence type="ECO:0000313" key="10">
    <source>
        <dbReference type="Proteomes" id="UP000242146"/>
    </source>
</evidence>
<dbReference type="EMBL" id="MCGT01000015">
    <property type="protein sequence ID" value="ORX53691.1"/>
    <property type="molecule type" value="Genomic_DNA"/>
</dbReference>
<feature type="domain" description="BAR" evidence="8">
    <location>
        <begin position="202"/>
        <end position="415"/>
    </location>
</feature>
<evidence type="ECO:0000256" key="6">
    <source>
        <dbReference type="ARBA" id="ARBA00032587"/>
    </source>
</evidence>
<dbReference type="SMART" id="SM00325">
    <property type="entry name" value="RhoGEF"/>
    <property type="match status" value="1"/>
</dbReference>
<keyword evidence="5" id="KW-0965">Cell junction</keyword>
<dbReference type="GO" id="GO:0005085">
    <property type="term" value="F:guanyl-nucleotide exchange factor activity"/>
    <property type="evidence" value="ECO:0007669"/>
    <property type="project" value="UniProtKB-KW"/>
</dbReference>
<proteinExistence type="predicted"/>
<dbReference type="InterPro" id="IPR004148">
    <property type="entry name" value="BAR_dom"/>
</dbReference>
<dbReference type="GO" id="GO:0035556">
    <property type="term" value="P:intracellular signal transduction"/>
    <property type="evidence" value="ECO:0007669"/>
    <property type="project" value="InterPro"/>
</dbReference>
<evidence type="ECO:0000256" key="2">
    <source>
        <dbReference type="ARBA" id="ARBA00004348"/>
    </source>
</evidence>
<dbReference type="PANTHER" id="PTHR22834:SF20">
    <property type="entry name" value="SH3 DOMAIN-CONTAINING PROTEIN"/>
    <property type="match status" value="1"/>
</dbReference>
<evidence type="ECO:0000256" key="5">
    <source>
        <dbReference type="ARBA" id="ARBA00022949"/>
    </source>
</evidence>
<evidence type="ECO:0000256" key="4">
    <source>
        <dbReference type="ARBA" id="ARBA00022658"/>
    </source>
</evidence>
<dbReference type="Pfam" id="PF00621">
    <property type="entry name" value="RhoGEF"/>
    <property type="match status" value="1"/>
</dbReference>
<dbReference type="PROSITE" id="PS00741">
    <property type="entry name" value="DH_1"/>
    <property type="match status" value="1"/>
</dbReference>
<comment type="caution">
    <text evidence="9">The sequence shown here is derived from an EMBL/GenBank/DDBJ whole genome shotgun (WGS) entry which is preliminary data.</text>
</comment>
<dbReference type="Gene3D" id="1.20.1270.60">
    <property type="entry name" value="Arfaptin homology (AH) domain/BAR domain"/>
    <property type="match status" value="1"/>
</dbReference>
<evidence type="ECO:0000256" key="3">
    <source>
        <dbReference type="ARBA" id="ARBA00018186"/>
    </source>
</evidence>
<dbReference type="InterPro" id="IPR000219">
    <property type="entry name" value="DH_dom"/>
</dbReference>
<sequence>MSTTRRLSYPAPFSRLPIHGVSSRICWPSWILKQRSCRSSPMRSSKNHPRLGLYFWKTATQMHTIDLVYCEYCKRHQDAVTRLQELATRQEVQHFLQECAGQLQGKTQSWDLGSLLIKPVQRVLKYPLLLKELMMTTSMDHGDDEDLVQATSAIENVADHINEIKRRKDIVERIVNDKKKGDINVVHGLNKKISRKAQQIRQVAGLMATETTQDSTFDALYQRFEAQQQVVQQLIRDIQAWVRQIKDHFDTLLVLATTLDDVYGAFGGVRVRSMNQIKDFTSLASTFSMLMSRELDASVRGYIYGRIDDFLAVYDNPTQVINKRAQKLLDYDRWRDIKARGDVPDKVLQESADMYLSINAQLAEELPLFLDMTGQYLHLIIGDLARVQSKFYQQLIREWSKLTQLFKHPFVPHTSNNSSPQAVFDPIVMEYHRHFDRYVDLLVSDITILQPVHSESASLDDTSS</sequence>
<dbReference type="InterPro" id="IPR051492">
    <property type="entry name" value="Dynamin-Rho_GEF"/>
</dbReference>
<dbReference type="InterPro" id="IPR001331">
    <property type="entry name" value="GDS_CDC24_CS"/>
</dbReference>